<evidence type="ECO:0000313" key="15">
    <source>
        <dbReference type="Proteomes" id="UP000823775"/>
    </source>
</evidence>
<evidence type="ECO:0000256" key="12">
    <source>
        <dbReference type="SAM" id="MobiDB-lite"/>
    </source>
</evidence>
<keyword evidence="10" id="KW-0539">Nucleus</keyword>
<dbReference type="SUPFAM" id="SSF55874">
    <property type="entry name" value="ATPase domain of HSP90 chaperone/DNA topoisomerase II/histidine kinase"/>
    <property type="match status" value="1"/>
</dbReference>
<feature type="domain" description="Morc S5" evidence="13">
    <location>
        <begin position="336"/>
        <end position="474"/>
    </location>
</feature>
<dbReference type="Pfam" id="PF17942">
    <property type="entry name" value="Morc6_S5"/>
    <property type="match status" value="1"/>
</dbReference>
<dbReference type="PANTHER" id="PTHR23336">
    <property type="entry name" value="ZINC FINGER CW-TYPE COILED-COIL DOMAIN PROTEIN 3"/>
    <property type="match status" value="1"/>
</dbReference>
<keyword evidence="7 11" id="KW-0175">Coiled coil</keyword>
<dbReference type="InterPro" id="IPR036890">
    <property type="entry name" value="HATPase_C_sf"/>
</dbReference>
<comment type="similarity">
    <text evidence="2">Belongs to the MORC ATPase protein family.</text>
</comment>
<feature type="coiled-coil region" evidence="11">
    <location>
        <begin position="589"/>
        <end position="623"/>
    </location>
</feature>
<dbReference type="Gene3D" id="3.30.565.10">
    <property type="entry name" value="Histidine kinase-like ATPase, C-terminal domain"/>
    <property type="match status" value="1"/>
</dbReference>
<evidence type="ECO:0000259" key="13">
    <source>
        <dbReference type="Pfam" id="PF17942"/>
    </source>
</evidence>
<dbReference type="Proteomes" id="UP000823775">
    <property type="component" value="Unassembled WGS sequence"/>
</dbReference>
<reference evidence="14 15" key="1">
    <citation type="journal article" date="2021" name="BMC Genomics">
        <title>Datura genome reveals duplications of psychoactive alkaloid biosynthetic genes and high mutation rate following tissue culture.</title>
        <authorList>
            <person name="Rajewski A."/>
            <person name="Carter-House D."/>
            <person name="Stajich J."/>
            <person name="Litt A."/>
        </authorList>
    </citation>
    <scope>NUCLEOTIDE SEQUENCE [LARGE SCALE GENOMIC DNA]</scope>
    <source>
        <strain evidence="14">AR-01</strain>
    </source>
</reference>
<evidence type="ECO:0000256" key="3">
    <source>
        <dbReference type="ARBA" id="ARBA00022722"/>
    </source>
</evidence>
<feature type="region of interest" description="Disordered" evidence="12">
    <location>
        <begin position="14"/>
        <end position="57"/>
    </location>
</feature>
<evidence type="ECO:0000256" key="10">
    <source>
        <dbReference type="ARBA" id="ARBA00023242"/>
    </source>
</evidence>
<dbReference type="EMBL" id="JACEIK010001436">
    <property type="protein sequence ID" value="MCD7469365.1"/>
    <property type="molecule type" value="Genomic_DNA"/>
</dbReference>
<evidence type="ECO:0000256" key="1">
    <source>
        <dbReference type="ARBA" id="ARBA00004123"/>
    </source>
</evidence>
<keyword evidence="4" id="KW-0378">Hydrolase</keyword>
<evidence type="ECO:0000256" key="2">
    <source>
        <dbReference type="ARBA" id="ARBA00007845"/>
    </source>
</evidence>
<dbReference type="PANTHER" id="PTHR23336:SF50">
    <property type="entry name" value="PROTEIN MICRORCHIDIA 1-RELATED"/>
    <property type="match status" value="1"/>
</dbReference>
<comment type="subcellular location">
    <subcellularLocation>
        <location evidence="1">Nucleus</location>
    </subcellularLocation>
</comment>
<dbReference type="InterPro" id="IPR041006">
    <property type="entry name" value="Morc_S5"/>
</dbReference>
<name>A0ABS8TEF5_DATST</name>
<comment type="caution">
    <text evidence="14">The sequence shown here is derived from an EMBL/GenBank/DDBJ whole genome shotgun (WGS) entry which is preliminary data.</text>
</comment>
<dbReference type="InterPro" id="IPR045261">
    <property type="entry name" value="MORC_ATPase"/>
</dbReference>
<keyword evidence="15" id="KW-1185">Reference proteome</keyword>
<evidence type="ECO:0000256" key="8">
    <source>
        <dbReference type="ARBA" id="ARBA00023158"/>
    </source>
</evidence>
<evidence type="ECO:0000256" key="11">
    <source>
        <dbReference type="SAM" id="Coils"/>
    </source>
</evidence>
<evidence type="ECO:0000256" key="9">
    <source>
        <dbReference type="ARBA" id="ARBA00023204"/>
    </source>
</evidence>
<keyword evidence="5" id="KW-0227">DNA damage</keyword>
<protein>
    <recommendedName>
        <fullName evidence="13">Morc S5 domain-containing protein</fullName>
    </recommendedName>
</protein>
<organism evidence="14 15">
    <name type="scientific">Datura stramonium</name>
    <name type="common">Jimsonweed</name>
    <name type="synonym">Common thornapple</name>
    <dbReference type="NCBI Taxonomy" id="4076"/>
    <lineage>
        <taxon>Eukaryota</taxon>
        <taxon>Viridiplantae</taxon>
        <taxon>Streptophyta</taxon>
        <taxon>Embryophyta</taxon>
        <taxon>Tracheophyta</taxon>
        <taxon>Spermatophyta</taxon>
        <taxon>Magnoliopsida</taxon>
        <taxon>eudicotyledons</taxon>
        <taxon>Gunneridae</taxon>
        <taxon>Pentapetalae</taxon>
        <taxon>asterids</taxon>
        <taxon>lamiids</taxon>
        <taxon>Solanales</taxon>
        <taxon>Solanaceae</taxon>
        <taxon>Solanoideae</taxon>
        <taxon>Datureae</taxon>
        <taxon>Datura</taxon>
    </lineage>
</organism>
<gene>
    <name evidence="14" type="ORF">HAX54_008335</name>
</gene>
<evidence type="ECO:0000256" key="5">
    <source>
        <dbReference type="ARBA" id="ARBA00022763"/>
    </source>
</evidence>
<accession>A0ABS8TEF5</accession>
<keyword evidence="6" id="KW-0156">Chromatin regulator</keyword>
<keyword evidence="4" id="KW-0255">Endonuclease</keyword>
<keyword evidence="9" id="KW-0234">DNA repair</keyword>
<keyword evidence="3" id="KW-0540">Nuclease</keyword>
<sequence length="640" mass="72005">MPPKQEKLSIDIVELDSSDDEGAGVPVVGITKPDTPHGGKSPARENPGGAVPSDSNYKPLDSRSFWKAGNFEVGRIKSAAIHGELEHARVHPKFLHSNATSHKWAFGAIAELLDNAVDEISNGATFVKVDRISNPRDNSPALLFQDDGGGMDPERLRKCMSLGYSSKTSNSTIGQYGNGFKTSTMRLGADVIVFSRSSHSGRATQSVGLLSYTFLRRTGQDDVIVPMIDFDISDHWAEPIVYGSQDDWSTNLKTILEWSPFATKMDLLRQFDDIKSHGTRIIVYNLWLNDEGIYELNFDDDDEDIMLRDEANHGNTSKTNKRGLELQSHISYRLRYSLRAYASILYLKKFTNFSIILRGKPIEQFNILDELKHVKVITYRPQLAGTSKEILVETSLGFVKVTPSSVCGFNIYHKNRLIRPFWKVTADGSSKGNGVVGVLEANFIEPAHDKQDFERSSLFFKLETRLKQMVMDYWKGHCHLIGLKPLEPHLQNLQRESFVRPQVQVANAQTQSPTDFQTVKGIAAHPRPHFRPAQSGNSGRTNCNRELPDVQRMTGNATGSVQQDTQIASSSCMSIDQICEENIQLFRRCESFIQRETELKRTIEELEKELEDTKKKSSELSLRLESQKKLKLLKQLGQKA</sequence>
<dbReference type="Pfam" id="PF13589">
    <property type="entry name" value="HATPase_c_3"/>
    <property type="match status" value="1"/>
</dbReference>
<evidence type="ECO:0000313" key="14">
    <source>
        <dbReference type="EMBL" id="MCD7469365.1"/>
    </source>
</evidence>
<evidence type="ECO:0000256" key="4">
    <source>
        <dbReference type="ARBA" id="ARBA00022759"/>
    </source>
</evidence>
<proteinExistence type="inferred from homology"/>
<evidence type="ECO:0000256" key="7">
    <source>
        <dbReference type="ARBA" id="ARBA00023054"/>
    </source>
</evidence>
<evidence type="ECO:0000256" key="6">
    <source>
        <dbReference type="ARBA" id="ARBA00022853"/>
    </source>
</evidence>
<keyword evidence="8" id="KW-0943">RNA-mediated gene silencing</keyword>